<organism evidence="1 2">
    <name type="scientific">Sphaerobolus stellatus (strain SS14)</name>
    <dbReference type="NCBI Taxonomy" id="990650"/>
    <lineage>
        <taxon>Eukaryota</taxon>
        <taxon>Fungi</taxon>
        <taxon>Dikarya</taxon>
        <taxon>Basidiomycota</taxon>
        <taxon>Agaricomycotina</taxon>
        <taxon>Agaricomycetes</taxon>
        <taxon>Phallomycetidae</taxon>
        <taxon>Geastrales</taxon>
        <taxon>Sphaerobolaceae</taxon>
        <taxon>Sphaerobolus</taxon>
    </lineage>
</organism>
<sequence>MDGTDTEDDEEKEGAYEEKLFASYPSRGEFSFHFVYGMIGSWDHPGFNIDAMAMGTLLSAHPRTCRVPNHPPASPQNTSARANGLANTHEITSPSPTKRTCFRLDLKGIRLDDVEADVPTPRAIAYARLQPSFNSSATKNKRNDVGAEDEDLALKAFAATLLVWMISNLESSTNWSHFTRCGLGSCKMVSVSWVSADPCGYIARPDIG</sequence>
<dbReference type="EMBL" id="KN837181">
    <property type="protein sequence ID" value="KIJ36167.1"/>
    <property type="molecule type" value="Genomic_DNA"/>
</dbReference>
<evidence type="ECO:0000313" key="1">
    <source>
        <dbReference type="EMBL" id="KIJ36167.1"/>
    </source>
</evidence>
<dbReference type="AlphaFoldDB" id="A0A0C9V335"/>
<evidence type="ECO:0000313" key="2">
    <source>
        <dbReference type="Proteomes" id="UP000054279"/>
    </source>
</evidence>
<dbReference type="HOGENOM" id="CLU_1321636_0_0_1"/>
<gene>
    <name evidence="1" type="ORF">M422DRAFT_261496</name>
</gene>
<dbReference type="Proteomes" id="UP000054279">
    <property type="component" value="Unassembled WGS sequence"/>
</dbReference>
<name>A0A0C9V335_SPHS4</name>
<protein>
    <submittedName>
        <fullName evidence="1">Uncharacterized protein</fullName>
    </submittedName>
</protein>
<keyword evidence="2" id="KW-1185">Reference proteome</keyword>
<accession>A0A0C9V335</accession>
<reference evidence="1 2" key="1">
    <citation type="submission" date="2014-06" db="EMBL/GenBank/DDBJ databases">
        <title>Evolutionary Origins and Diversification of the Mycorrhizal Mutualists.</title>
        <authorList>
            <consortium name="DOE Joint Genome Institute"/>
            <consortium name="Mycorrhizal Genomics Consortium"/>
            <person name="Kohler A."/>
            <person name="Kuo A."/>
            <person name="Nagy L.G."/>
            <person name="Floudas D."/>
            <person name="Copeland A."/>
            <person name="Barry K.W."/>
            <person name="Cichocki N."/>
            <person name="Veneault-Fourrey C."/>
            <person name="LaButti K."/>
            <person name="Lindquist E.A."/>
            <person name="Lipzen A."/>
            <person name="Lundell T."/>
            <person name="Morin E."/>
            <person name="Murat C."/>
            <person name="Riley R."/>
            <person name="Ohm R."/>
            <person name="Sun H."/>
            <person name="Tunlid A."/>
            <person name="Henrissat B."/>
            <person name="Grigoriev I.V."/>
            <person name="Hibbett D.S."/>
            <person name="Martin F."/>
        </authorList>
    </citation>
    <scope>NUCLEOTIDE SEQUENCE [LARGE SCALE GENOMIC DNA]</scope>
    <source>
        <strain evidence="1 2">SS14</strain>
    </source>
</reference>
<proteinExistence type="predicted"/>